<dbReference type="SUPFAM" id="SSF52540">
    <property type="entry name" value="P-loop containing nucleoside triphosphate hydrolases"/>
    <property type="match status" value="1"/>
</dbReference>
<keyword evidence="1" id="KW-0808">Transferase</keyword>
<dbReference type="GO" id="GO:0005737">
    <property type="term" value="C:cytoplasm"/>
    <property type="evidence" value="ECO:0007669"/>
    <property type="project" value="TreeGrafter"/>
</dbReference>
<proteinExistence type="predicted"/>
<dbReference type="AlphaFoldDB" id="A0A919CQ74"/>
<evidence type="ECO:0000256" key="1">
    <source>
        <dbReference type="ARBA" id="ARBA00022679"/>
    </source>
</evidence>
<dbReference type="InterPro" id="IPR027417">
    <property type="entry name" value="P-loop_NTPase"/>
</dbReference>
<dbReference type="InterPro" id="IPR059117">
    <property type="entry name" value="APS_kinase_dom"/>
</dbReference>
<dbReference type="EMBL" id="BMZS01000005">
    <property type="protein sequence ID" value="GHD51079.1"/>
    <property type="molecule type" value="Genomic_DNA"/>
</dbReference>
<feature type="domain" description="APS kinase" evidence="2">
    <location>
        <begin position="15"/>
        <end position="161"/>
    </location>
</feature>
<dbReference type="InterPro" id="IPR050512">
    <property type="entry name" value="Sulf_AdTrans/APS_kinase"/>
</dbReference>
<evidence type="ECO:0000259" key="2">
    <source>
        <dbReference type="Pfam" id="PF01583"/>
    </source>
</evidence>
<dbReference type="NCBIfam" id="NF004041">
    <property type="entry name" value="PRK05541.1"/>
    <property type="match status" value="1"/>
</dbReference>
<gene>
    <name evidence="3" type="ORF">GCM10017083_25100</name>
</gene>
<evidence type="ECO:0000313" key="3">
    <source>
        <dbReference type="EMBL" id="GHD51079.1"/>
    </source>
</evidence>
<comment type="caution">
    <text evidence="3">The sequence shown here is derived from an EMBL/GenBank/DDBJ whole genome shotgun (WGS) entry which is preliminary data.</text>
</comment>
<dbReference type="PANTHER" id="PTHR42700:SF1">
    <property type="entry name" value="SULFATE ADENYLYLTRANSFERASE"/>
    <property type="match status" value="1"/>
</dbReference>
<protein>
    <submittedName>
        <fullName evidence="3">Adenylyl-sulfate kinase</fullName>
    </submittedName>
</protein>
<keyword evidence="3" id="KW-0418">Kinase</keyword>
<dbReference type="Proteomes" id="UP000630353">
    <property type="component" value="Unassembled WGS sequence"/>
</dbReference>
<dbReference type="Pfam" id="PF01583">
    <property type="entry name" value="APS_kinase"/>
    <property type="match status" value="1"/>
</dbReference>
<reference evidence="3" key="1">
    <citation type="journal article" date="2014" name="Int. J. Syst. Evol. Microbiol.">
        <title>Complete genome sequence of Corynebacterium casei LMG S-19264T (=DSM 44701T), isolated from a smear-ripened cheese.</title>
        <authorList>
            <consortium name="US DOE Joint Genome Institute (JGI-PGF)"/>
            <person name="Walter F."/>
            <person name="Albersmeier A."/>
            <person name="Kalinowski J."/>
            <person name="Ruckert C."/>
        </authorList>
    </citation>
    <scope>NUCLEOTIDE SEQUENCE</scope>
    <source>
        <strain evidence="3">KCTC 42651</strain>
    </source>
</reference>
<keyword evidence="4" id="KW-1185">Reference proteome</keyword>
<name>A0A919CQ74_9PROT</name>
<accession>A0A919CQ74</accession>
<dbReference type="CDD" id="cd02027">
    <property type="entry name" value="APSK"/>
    <property type="match status" value="1"/>
</dbReference>
<dbReference type="Gene3D" id="3.40.50.300">
    <property type="entry name" value="P-loop containing nucleotide triphosphate hydrolases"/>
    <property type="match status" value="1"/>
</dbReference>
<dbReference type="RefSeq" id="WP_189990001.1">
    <property type="nucleotide sequence ID" value="NZ_BMZS01000005.1"/>
</dbReference>
<dbReference type="GO" id="GO:0004020">
    <property type="term" value="F:adenylylsulfate kinase activity"/>
    <property type="evidence" value="ECO:0007669"/>
    <property type="project" value="UniProtKB-EC"/>
</dbReference>
<dbReference type="GO" id="GO:0019379">
    <property type="term" value="P:sulfate assimilation, phosphoadenylyl sulfate reduction by phosphoadenylyl-sulfate reductase (thioredoxin)"/>
    <property type="evidence" value="ECO:0007669"/>
    <property type="project" value="TreeGrafter"/>
</dbReference>
<sequence length="194" mass="20931">MLPVPIAGDTPPSPGTVFWITGLSGAGKSTVAAALRVELAAAGRSHVHLDGDALRAIFADMNRHDRASRIALARRYAGLCKLISDQGHDVVCSTISLFHEIHDWNRANLARYLEVFLDVDHETLRSRDPKGIYRGARSGAIKDVAGLDLAVEFPKAPDLTLRNDGRESPQQLARTILAATGGRAAPARAPERVR</sequence>
<reference evidence="3" key="2">
    <citation type="submission" date="2020-09" db="EMBL/GenBank/DDBJ databases">
        <authorList>
            <person name="Sun Q."/>
            <person name="Kim S."/>
        </authorList>
    </citation>
    <scope>NUCLEOTIDE SEQUENCE</scope>
    <source>
        <strain evidence="3">KCTC 42651</strain>
    </source>
</reference>
<dbReference type="GO" id="GO:0004781">
    <property type="term" value="F:sulfate adenylyltransferase (ATP) activity"/>
    <property type="evidence" value="ECO:0007669"/>
    <property type="project" value="TreeGrafter"/>
</dbReference>
<dbReference type="GO" id="GO:0005524">
    <property type="term" value="F:ATP binding"/>
    <property type="evidence" value="ECO:0007669"/>
    <property type="project" value="InterPro"/>
</dbReference>
<organism evidence="3 4">
    <name type="scientific">Thalassobaculum fulvum</name>
    <dbReference type="NCBI Taxonomy" id="1633335"/>
    <lineage>
        <taxon>Bacteria</taxon>
        <taxon>Pseudomonadati</taxon>
        <taxon>Pseudomonadota</taxon>
        <taxon>Alphaproteobacteria</taxon>
        <taxon>Rhodospirillales</taxon>
        <taxon>Thalassobaculaceae</taxon>
        <taxon>Thalassobaculum</taxon>
    </lineage>
</organism>
<dbReference type="GO" id="GO:0010134">
    <property type="term" value="P:sulfate assimilation via adenylyl sulfate reduction"/>
    <property type="evidence" value="ECO:0007669"/>
    <property type="project" value="TreeGrafter"/>
</dbReference>
<evidence type="ECO:0000313" key="4">
    <source>
        <dbReference type="Proteomes" id="UP000630353"/>
    </source>
</evidence>
<dbReference type="PANTHER" id="PTHR42700">
    <property type="entry name" value="SULFATE ADENYLYLTRANSFERASE"/>
    <property type="match status" value="1"/>
</dbReference>